<dbReference type="AlphaFoldDB" id="A0A6H0WPT4"/>
<evidence type="ECO:0000256" key="2">
    <source>
        <dbReference type="ARBA" id="ARBA00022490"/>
    </source>
</evidence>
<dbReference type="PANTHER" id="PTHR46630:SF1">
    <property type="entry name" value="TETRATRICOPEPTIDE REPEAT PROTEIN 29"/>
    <property type="match status" value="1"/>
</dbReference>
<keyword evidence="2" id="KW-0963">Cytoplasm</keyword>
<evidence type="ECO:0000313" key="7">
    <source>
        <dbReference type="Proteomes" id="UP000501914"/>
    </source>
</evidence>
<dbReference type="OrthoDB" id="2957368at2"/>
<comment type="similarity">
    <text evidence="5">Belongs to the Rap family.</text>
</comment>
<gene>
    <name evidence="6" type="primary">rapE</name>
    <name evidence="6" type="ORF">G4P54_13700</name>
</gene>
<keyword evidence="7" id="KW-1185">Reference proteome</keyword>
<dbReference type="SMART" id="SM00028">
    <property type="entry name" value="TPR"/>
    <property type="match status" value="4"/>
</dbReference>
<dbReference type="Proteomes" id="UP000501914">
    <property type="component" value="Chromosome"/>
</dbReference>
<evidence type="ECO:0000313" key="6">
    <source>
        <dbReference type="EMBL" id="QIW82238.1"/>
    </source>
</evidence>
<dbReference type="PANTHER" id="PTHR46630">
    <property type="entry name" value="TETRATRICOPEPTIDE REPEAT PROTEIN 29"/>
    <property type="match status" value="1"/>
</dbReference>
<sequence length="375" mass="44538">MISITSAEVGMKINEWHRHIQKFNVTDAEMLKAEIERDIEVMEEDQDLLIYYQLMAFRHKIMLEYTLPSDENRMELSEYLKKIEGYKKKLDNMRAYYYNFFRGMYEFRNGKYTKAITYYKKAERKIPAISDKIEKAEFYFKLSEVYYHMKMTHISMHYAELSYNIYKKHELYLIRRIQCHFVIAGNYDDLENHEKALPHLQEALQGAELLKSKNTHIYATAFFNLGNCYHKMDSLNKAARYIEQALIQYRKINSDVLPQAYHDLALIYFKQGKKELALDCFHKGIRSAAAFKDELFMNLFEALDVLYLRNGDTPKLLNIFSRLENGKGYPYLEEMALLGGNLFDYNGKIEDSIICFKKMVYAQKQISKGECMYEI</sequence>
<dbReference type="EMBL" id="CP048852">
    <property type="protein sequence ID" value="QIW82238.1"/>
    <property type="molecule type" value="Genomic_DNA"/>
</dbReference>
<accession>A0A6H0WPT4</accession>
<dbReference type="Pfam" id="PF18801">
    <property type="entry name" value="RapH_N"/>
    <property type="match status" value="1"/>
</dbReference>
<dbReference type="RefSeq" id="WP_024714951.1">
    <property type="nucleotide sequence ID" value="NZ_CP048852.1"/>
</dbReference>
<evidence type="ECO:0000256" key="3">
    <source>
        <dbReference type="ARBA" id="ARBA00022737"/>
    </source>
</evidence>
<dbReference type="InterPro" id="IPR051476">
    <property type="entry name" value="Bac_ResReg_Asp_Phosphatase"/>
</dbReference>
<reference evidence="6 7" key="1">
    <citation type="submission" date="2020-02" db="EMBL/GenBank/DDBJ databases">
        <title>Genome sequencing, annotation and comparative genomic analysis of Bacillus tequilensis EA-CB0015, an effective biological control agent against Pseudocercospora fijiensis in banana plants.</title>
        <authorList>
            <person name="Cuellar-Gaviria T.Z."/>
            <person name="Ju K.-S."/>
            <person name="Villegas-Escobar V."/>
        </authorList>
    </citation>
    <scope>NUCLEOTIDE SEQUENCE [LARGE SCALE GENOMIC DNA]</scope>
    <source>
        <strain evidence="6 7">EA-CB0015</strain>
    </source>
</reference>
<organism evidence="6 7">
    <name type="scientific">Bacillus tequilensis</name>
    <dbReference type="NCBI Taxonomy" id="227866"/>
    <lineage>
        <taxon>Bacteria</taxon>
        <taxon>Bacillati</taxon>
        <taxon>Bacillota</taxon>
        <taxon>Bacilli</taxon>
        <taxon>Bacillales</taxon>
        <taxon>Bacillaceae</taxon>
        <taxon>Bacillus</taxon>
    </lineage>
</organism>
<comment type="subcellular location">
    <subcellularLocation>
        <location evidence="1">Cytoplasm</location>
    </subcellularLocation>
</comment>
<name>A0A6H0WPT4_9BACI</name>
<evidence type="ECO:0000256" key="1">
    <source>
        <dbReference type="ARBA" id="ARBA00004496"/>
    </source>
</evidence>
<dbReference type="Gene3D" id="1.25.40.10">
    <property type="entry name" value="Tetratricopeptide repeat domain"/>
    <property type="match status" value="1"/>
</dbReference>
<dbReference type="GO" id="GO:0005737">
    <property type="term" value="C:cytoplasm"/>
    <property type="evidence" value="ECO:0007669"/>
    <property type="project" value="UniProtKB-SubCell"/>
</dbReference>
<proteinExistence type="inferred from homology"/>
<dbReference type="Pfam" id="PF13181">
    <property type="entry name" value="TPR_8"/>
    <property type="match status" value="1"/>
</dbReference>
<keyword evidence="3" id="KW-0677">Repeat</keyword>
<dbReference type="KEGG" id="bteq:G4P54_13700"/>
<dbReference type="InterPro" id="IPR019734">
    <property type="entry name" value="TPR_rpt"/>
</dbReference>
<keyword evidence="4" id="KW-0802">TPR repeat</keyword>
<protein>
    <submittedName>
        <fullName evidence="6">Response regulator aspartate phosphatase RapE</fullName>
    </submittedName>
</protein>
<dbReference type="Pfam" id="PF13424">
    <property type="entry name" value="TPR_12"/>
    <property type="match status" value="1"/>
</dbReference>
<dbReference type="SUPFAM" id="SSF48452">
    <property type="entry name" value="TPR-like"/>
    <property type="match status" value="1"/>
</dbReference>
<evidence type="ECO:0000256" key="5">
    <source>
        <dbReference type="ARBA" id="ARBA00038253"/>
    </source>
</evidence>
<dbReference type="InterPro" id="IPR011990">
    <property type="entry name" value="TPR-like_helical_dom_sf"/>
</dbReference>
<evidence type="ECO:0000256" key="4">
    <source>
        <dbReference type="ARBA" id="ARBA00022803"/>
    </source>
</evidence>